<dbReference type="Gene3D" id="1.25.10.10">
    <property type="entry name" value="Leucine-rich Repeat Variant"/>
    <property type="match status" value="1"/>
</dbReference>
<dbReference type="SUPFAM" id="SSF48371">
    <property type="entry name" value="ARM repeat"/>
    <property type="match status" value="1"/>
</dbReference>
<comment type="caution">
    <text evidence="1">The sequence shown here is derived from an EMBL/GenBank/DDBJ whole genome shotgun (WGS) entry which is preliminary data.</text>
</comment>
<dbReference type="InterPro" id="IPR011989">
    <property type="entry name" value="ARM-like"/>
</dbReference>
<dbReference type="SMART" id="SM00567">
    <property type="entry name" value="EZ_HEAT"/>
    <property type="match status" value="3"/>
</dbReference>
<sequence length="208" mass="22240">PEIVTQAAAAALARYRDRGALRWLLAHPQALAKRPRAALAALLRAYGRSGATVIEDALTRGVAHPRLEIAMVDVIGLRAQRSARPLLERRLAGGDVDMRAAAARALGLLQAIECGTSLIAALKDDAWQVRAQAARALGRVRTPLAIHALAARLTDASWWVRHHAAYALMDLGEDGQAALRQIVATSADPYARDMAREALDGGIQKLSA</sequence>
<proteinExistence type="predicted"/>
<accession>A0A9D6L6I5</accession>
<dbReference type="Proteomes" id="UP000807850">
    <property type="component" value="Unassembled WGS sequence"/>
</dbReference>
<dbReference type="EMBL" id="JACQAY010000195">
    <property type="protein sequence ID" value="MBI3539818.1"/>
    <property type="molecule type" value="Genomic_DNA"/>
</dbReference>
<dbReference type="InterPro" id="IPR016024">
    <property type="entry name" value="ARM-type_fold"/>
</dbReference>
<evidence type="ECO:0000313" key="1">
    <source>
        <dbReference type="EMBL" id="MBI3539818.1"/>
    </source>
</evidence>
<dbReference type="AlphaFoldDB" id="A0A9D6L6I5"/>
<dbReference type="Pfam" id="PF13646">
    <property type="entry name" value="HEAT_2"/>
    <property type="match status" value="1"/>
</dbReference>
<feature type="non-terminal residue" evidence="1">
    <location>
        <position position="1"/>
    </location>
</feature>
<dbReference type="GO" id="GO:0016491">
    <property type="term" value="F:oxidoreductase activity"/>
    <property type="evidence" value="ECO:0007669"/>
    <property type="project" value="TreeGrafter"/>
</dbReference>
<evidence type="ECO:0000313" key="2">
    <source>
        <dbReference type="Proteomes" id="UP000807850"/>
    </source>
</evidence>
<dbReference type="PANTHER" id="PTHR12697:SF5">
    <property type="entry name" value="DEOXYHYPUSINE HYDROXYLASE"/>
    <property type="match status" value="1"/>
</dbReference>
<name>A0A9D6L6I5_UNCEI</name>
<dbReference type="PANTHER" id="PTHR12697">
    <property type="entry name" value="PBS LYASE HEAT-LIKE PROTEIN"/>
    <property type="match status" value="1"/>
</dbReference>
<reference evidence="1" key="1">
    <citation type="submission" date="2020-07" db="EMBL/GenBank/DDBJ databases">
        <title>Huge and variable diversity of episymbiotic CPR bacteria and DPANN archaea in groundwater ecosystems.</title>
        <authorList>
            <person name="He C.Y."/>
            <person name="Keren R."/>
            <person name="Whittaker M."/>
            <person name="Farag I.F."/>
            <person name="Doudna J."/>
            <person name="Cate J.H.D."/>
            <person name="Banfield J.F."/>
        </authorList>
    </citation>
    <scope>NUCLEOTIDE SEQUENCE</scope>
    <source>
        <strain evidence="1">NC_groundwater_928_Pr1_S-0.2um_72_17</strain>
    </source>
</reference>
<gene>
    <name evidence="1" type="ORF">HY076_06055</name>
</gene>
<protein>
    <submittedName>
        <fullName evidence="1">HEAT repeat domain-containing protein</fullName>
    </submittedName>
</protein>
<organism evidence="1 2">
    <name type="scientific">Eiseniibacteriota bacterium</name>
    <dbReference type="NCBI Taxonomy" id="2212470"/>
    <lineage>
        <taxon>Bacteria</taxon>
        <taxon>Candidatus Eiseniibacteriota</taxon>
    </lineage>
</organism>
<dbReference type="InterPro" id="IPR004155">
    <property type="entry name" value="PBS_lyase_HEAT"/>
</dbReference>